<reference evidence="2 4" key="2">
    <citation type="journal article" date="2018" name="Plant J.">
        <title>The Physcomitrella patens chromosome-scale assembly reveals moss genome structure and evolution.</title>
        <authorList>
            <person name="Lang D."/>
            <person name="Ullrich K.K."/>
            <person name="Murat F."/>
            <person name="Fuchs J."/>
            <person name="Jenkins J."/>
            <person name="Haas F.B."/>
            <person name="Piednoel M."/>
            <person name="Gundlach H."/>
            <person name="Van Bel M."/>
            <person name="Meyberg R."/>
            <person name="Vives C."/>
            <person name="Morata J."/>
            <person name="Symeonidi A."/>
            <person name="Hiss M."/>
            <person name="Muchero W."/>
            <person name="Kamisugi Y."/>
            <person name="Saleh O."/>
            <person name="Blanc G."/>
            <person name="Decker E.L."/>
            <person name="van Gessel N."/>
            <person name="Grimwood J."/>
            <person name="Hayes R.D."/>
            <person name="Graham S.W."/>
            <person name="Gunter L.E."/>
            <person name="McDaniel S.F."/>
            <person name="Hoernstein S.N.W."/>
            <person name="Larsson A."/>
            <person name="Li F.W."/>
            <person name="Perroud P.F."/>
            <person name="Phillips J."/>
            <person name="Ranjan P."/>
            <person name="Rokshar D.S."/>
            <person name="Rothfels C.J."/>
            <person name="Schneider L."/>
            <person name="Shu S."/>
            <person name="Stevenson D.W."/>
            <person name="Thummler F."/>
            <person name="Tillich M."/>
            <person name="Villarreal Aguilar J.C."/>
            <person name="Widiez T."/>
            <person name="Wong G.K."/>
            <person name="Wymore A."/>
            <person name="Zhang Y."/>
            <person name="Zimmer A.D."/>
            <person name="Quatrano R.S."/>
            <person name="Mayer K.F.X."/>
            <person name="Goodstein D."/>
            <person name="Casacuberta J.M."/>
            <person name="Vandepoele K."/>
            <person name="Reski R."/>
            <person name="Cuming A.C."/>
            <person name="Tuskan G.A."/>
            <person name="Maumus F."/>
            <person name="Salse J."/>
            <person name="Schmutz J."/>
            <person name="Rensing S.A."/>
        </authorList>
    </citation>
    <scope>NUCLEOTIDE SEQUENCE [LARGE SCALE GENOMIC DNA]</scope>
    <source>
        <strain evidence="3 4">cv. Gransden 2004</strain>
    </source>
</reference>
<dbReference type="Gramene" id="Pp3c11_24130V3.2">
    <property type="protein sequence ID" value="PAC:32959323.CDS.1"/>
    <property type="gene ID" value="Pp3c11_24130"/>
</dbReference>
<protein>
    <submittedName>
        <fullName evidence="2 3">Uncharacterized protein</fullName>
    </submittedName>
</protein>
<dbReference type="EnsemblPlants" id="Pp3c11_24130V3.1">
    <property type="protein sequence ID" value="PAC:32959322.CDS.1"/>
    <property type="gene ID" value="Pp3c11_24130"/>
</dbReference>
<keyword evidence="1" id="KW-0732">Signal</keyword>
<dbReference type="HOGENOM" id="CLU_1672216_0_0_1"/>
<reference evidence="3" key="3">
    <citation type="submission" date="2020-12" db="UniProtKB">
        <authorList>
            <consortium name="EnsemblPlants"/>
        </authorList>
    </citation>
    <scope>IDENTIFICATION</scope>
</reference>
<keyword evidence="4" id="KW-1185">Reference proteome</keyword>
<reference evidence="2 4" key="1">
    <citation type="journal article" date="2008" name="Science">
        <title>The Physcomitrella genome reveals evolutionary insights into the conquest of land by plants.</title>
        <authorList>
            <person name="Rensing S."/>
            <person name="Lang D."/>
            <person name="Zimmer A."/>
            <person name="Terry A."/>
            <person name="Salamov A."/>
            <person name="Shapiro H."/>
            <person name="Nishiyama T."/>
            <person name="Perroud P.-F."/>
            <person name="Lindquist E."/>
            <person name="Kamisugi Y."/>
            <person name="Tanahashi T."/>
            <person name="Sakakibara K."/>
            <person name="Fujita T."/>
            <person name="Oishi K."/>
            <person name="Shin-I T."/>
            <person name="Kuroki Y."/>
            <person name="Toyoda A."/>
            <person name="Suzuki Y."/>
            <person name="Hashimoto A."/>
            <person name="Yamaguchi K."/>
            <person name="Sugano A."/>
            <person name="Kohara Y."/>
            <person name="Fujiyama A."/>
            <person name="Anterola A."/>
            <person name="Aoki S."/>
            <person name="Ashton N."/>
            <person name="Barbazuk W.B."/>
            <person name="Barker E."/>
            <person name="Bennetzen J."/>
            <person name="Bezanilla M."/>
            <person name="Blankenship R."/>
            <person name="Cho S.H."/>
            <person name="Dutcher S."/>
            <person name="Estelle M."/>
            <person name="Fawcett J.A."/>
            <person name="Gundlach H."/>
            <person name="Hanada K."/>
            <person name="Heyl A."/>
            <person name="Hicks K.A."/>
            <person name="Hugh J."/>
            <person name="Lohr M."/>
            <person name="Mayer K."/>
            <person name="Melkozernov A."/>
            <person name="Murata T."/>
            <person name="Nelson D."/>
            <person name="Pils B."/>
            <person name="Prigge M."/>
            <person name="Reiss B."/>
            <person name="Renner T."/>
            <person name="Rombauts S."/>
            <person name="Rushton P."/>
            <person name="Sanderfoot A."/>
            <person name="Schween G."/>
            <person name="Shiu S.-H."/>
            <person name="Stueber K."/>
            <person name="Theodoulou F.L."/>
            <person name="Tu H."/>
            <person name="Van de Peer Y."/>
            <person name="Verrier P.J."/>
            <person name="Waters E."/>
            <person name="Wood A."/>
            <person name="Yang L."/>
            <person name="Cove D."/>
            <person name="Cuming A."/>
            <person name="Hasebe M."/>
            <person name="Lucas S."/>
            <person name="Mishler D.B."/>
            <person name="Reski R."/>
            <person name="Grigoriev I."/>
            <person name="Quatrano R.S."/>
            <person name="Boore J.L."/>
        </authorList>
    </citation>
    <scope>NUCLEOTIDE SEQUENCE [LARGE SCALE GENOMIC DNA]</scope>
    <source>
        <strain evidence="3 4">cv. Gransden 2004</strain>
    </source>
</reference>
<evidence type="ECO:0000313" key="4">
    <source>
        <dbReference type="Proteomes" id="UP000006727"/>
    </source>
</evidence>
<evidence type="ECO:0000256" key="1">
    <source>
        <dbReference type="SAM" id="SignalP"/>
    </source>
</evidence>
<proteinExistence type="predicted"/>
<sequence length="158" mass="16926">MAYWGRVFVASFLAALLLLLSVGSSQALEVVNHSGCKVVVFVPPICAPCVCPVHNPNCLCPAVCRFRPGVTIDRNGKVTLQVDGANFNPDLQFFNVEIKGVTFVVSKADLKKITIRATVKITSKRCEGGKGILVTIYPNSKAAAGKDICLLPGEKYTS</sequence>
<feature type="chain" id="PRO_5014297872" evidence="1">
    <location>
        <begin position="28"/>
        <end position="158"/>
    </location>
</feature>
<accession>A9RVT8</accession>
<dbReference type="EMBL" id="ABEU02000011">
    <property type="protein sequence ID" value="PNR45736.1"/>
    <property type="molecule type" value="Genomic_DNA"/>
</dbReference>
<dbReference type="PaxDb" id="3218-PP1S31_14V6.1"/>
<name>A9RVT8_PHYPA</name>
<evidence type="ECO:0000313" key="3">
    <source>
        <dbReference type="EnsemblPlants" id="PAC:32959322.CDS.1"/>
    </source>
</evidence>
<dbReference type="Proteomes" id="UP000006727">
    <property type="component" value="Chromosome 11"/>
</dbReference>
<feature type="signal peptide" evidence="1">
    <location>
        <begin position="1"/>
        <end position="27"/>
    </location>
</feature>
<gene>
    <name evidence="2" type="ORF">PHYPA_015507</name>
</gene>
<evidence type="ECO:0000313" key="2">
    <source>
        <dbReference type="EMBL" id="PNR45736.1"/>
    </source>
</evidence>
<dbReference type="InParanoid" id="A9RVT8"/>
<dbReference type="AlphaFoldDB" id="A9RVT8"/>
<dbReference type="EnsemblPlants" id="Pp3c11_24130V3.2">
    <property type="protein sequence ID" value="PAC:32959323.CDS.1"/>
    <property type="gene ID" value="Pp3c11_24130"/>
</dbReference>
<dbReference type="Gramene" id="Pp3c11_24130V3.1">
    <property type="protein sequence ID" value="PAC:32959322.CDS.1"/>
    <property type="gene ID" value="Pp3c11_24130"/>
</dbReference>
<organism evidence="2">
    <name type="scientific">Physcomitrium patens</name>
    <name type="common">Spreading-leaved earth moss</name>
    <name type="synonym">Physcomitrella patens</name>
    <dbReference type="NCBI Taxonomy" id="3218"/>
    <lineage>
        <taxon>Eukaryota</taxon>
        <taxon>Viridiplantae</taxon>
        <taxon>Streptophyta</taxon>
        <taxon>Embryophyta</taxon>
        <taxon>Bryophyta</taxon>
        <taxon>Bryophytina</taxon>
        <taxon>Bryopsida</taxon>
        <taxon>Funariidae</taxon>
        <taxon>Funariales</taxon>
        <taxon>Funariaceae</taxon>
        <taxon>Physcomitrium</taxon>
    </lineage>
</organism>